<dbReference type="AlphaFoldDB" id="A0A1D8IRH3"/>
<dbReference type="EMBL" id="CP017415">
    <property type="protein sequence ID" value="AOU99100.1"/>
    <property type="molecule type" value="Genomic_DNA"/>
</dbReference>
<dbReference type="PANTHER" id="PTHR37530">
    <property type="entry name" value="OUTER MEMBRANE PROTEIN SLP"/>
    <property type="match status" value="1"/>
</dbReference>
<keyword evidence="3" id="KW-1185">Reference proteome</keyword>
<dbReference type="PANTHER" id="PTHR37530:SF1">
    <property type="entry name" value="OUTER MEMBRANE PROTEIN SLP"/>
    <property type="match status" value="1"/>
</dbReference>
<dbReference type="Pfam" id="PF03843">
    <property type="entry name" value="Slp"/>
    <property type="match status" value="1"/>
</dbReference>
<dbReference type="GO" id="GO:0019867">
    <property type="term" value="C:outer membrane"/>
    <property type="evidence" value="ECO:0007669"/>
    <property type="project" value="InterPro"/>
</dbReference>
<feature type="signal peptide" evidence="1">
    <location>
        <begin position="1"/>
        <end position="25"/>
    </location>
</feature>
<gene>
    <name evidence="2" type="ORF">BI364_15160</name>
</gene>
<organism evidence="2 3">
    <name type="scientific">Acidihalobacter yilgarnensis</name>
    <dbReference type="NCBI Taxonomy" id="2819280"/>
    <lineage>
        <taxon>Bacteria</taxon>
        <taxon>Pseudomonadati</taxon>
        <taxon>Pseudomonadota</taxon>
        <taxon>Gammaproteobacteria</taxon>
        <taxon>Chromatiales</taxon>
        <taxon>Ectothiorhodospiraceae</taxon>
        <taxon>Acidihalobacter</taxon>
    </lineage>
</organism>
<reference evidence="3" key="1">
    <citation type="submission" date="2016-09" db="EMBL/GenBank/DDBJ databases">
        <title>Acidihalobacter prosperus F5.</title>
        <authorList>
            <person name="Khaleque H.N."/>
            <person name="Ramsay J.P."/>
            <person name="Kaksonen A.H."/>
            <person name="Boxall N.J."/>
            <person name="Watkin E.L.J."/>
        </authorList>
    </citation>
    <scope>NUCLEOTIDE SEQUENCE [LARGE SCALE GENOMIC DNA]</scope>
    <source>
        <strain evidence="3">F5</strain>
    </source>
</reference>
<accession>A0A1D8IRH3</accession>
<feature type="chain" id="PRO_5009108384" description="Outer membrane lipoprotein" evidence="1">
    <location>
        <begin position="26"/>
        <end position="177"/>
    </location>
</feature>
<evidence type="ECO:0008006" key="4">
    <source>
        <dbReference type="Google" id="ProtNLM"/>
    </source>
</evidence>
<dbReference type="InterPro" id="IPR004658">
    <property type="entry name" value="OMP_Slp"/>
</dbReference>
<protein>
    <recommendedName>
        <fullName evidence="4">Outer membrane lipoprotein</fullName>
    </recommendedName>
</protein>
<dbReference type="KEGG" id="aprs:BI364_15160"/>
<dbReference type="RefSeq" id="WP_070079453.1">
    <property type="nucleotide sequence ID" value="NZ_CP017415.1"/>
</dbReference>
<name>A0A1D8IRH3_9GAMM</name>
<evidence type="ECO:0000313" key="2">
    <source>
        <dbReference type="EMBL" id="AOU99100.1"/>
    </source>
</evidence>
<dbReference type="PIRSF" id="PIRSF004982">
    <property type="entry name" value="SlP"/>
    <property type="match status" value="1"/>
</dbReference>
<keyword evidence="1" id="KW-0732">Signal</keyword>
<dbReference type="PROSITE" id="PS51257">
    <property type="entry name" value="PROKAR_LIPOPROTEIN"/>
    <property type="match status" value="1"/>
</dbReference>
<evidence type="ECO:0000313" key="3">
    <source>
        <dbReference type="Proteomes" id="UP000095401"/>
    </source>
</evidence>
<dbReference type="Proteomes" id="UP000095401">
    <property type="component" value="Chromosome"/>
</dbReference>
<proteinExistence type="predicted"/>
<sequence length="177" mass="19608">MIRRLWMALPALLLGGCAVNPVAPAGPYAAVSPEMAAAGTATGSRVRWGGILVDTRPETARTCFEVLALPLDSEGEPLRERTVSEGRFIACSPGFYDPALYAKGREITVAGDIVKVETHRIGGYDYRFPVLQAGAPHLWPRFRNVRYVPGGPCWNNPFCSPWGWPGPYPYYSPWWRR</sequence>
<evidence type="ECO:0000256" key="1">
    <source>
        <dbReference type="SAM" id="SignalP"/>
    </source>
</evidence>